<feature type="domain" description="Luciferase" evidence="2">
    <location>
        <begin position="34"/>
        <end position="97"/>
    </location>
</feature>
<gene>
    <name evidence="3" type="ORF">G6048_33335</name>
</gene>
<proteinExistence type="predicted"/>
<dbReference type="InterPro" id="IPR040841">
    <property type="entry name" value="Luciferase_dom"/>
</dbReference>
<dbReference type="RefSeq" id="WP_165343324.1">
    <property type="nucleotide sequence ID" value="NZ_JAAKZX010000145.1"/>
</dbReference>
<dbReference type="Proteomes" id="UP001518140">
    <property type="component" value="Unassembled WGS sequence"/>
</dbReference>
<name>A0ABX0DXX5_9ACTN</name>
<keyword evidence="4" id="KW-1185">Reference proteome</keyword>
<sequence length="153" mass="16558">MTAAHRAMTLLESWPNLVSGPPKCTVGQAFASAGHEIVHFHTADSADLHLTSTAVERLLPQLRHSSAIRVRPGASWITVLLDCDSDVELLLVLVSVALKEHSEENGEGGGSEEARRRPSLPCDWERPAELPAVPAARPGAARRMVDRLMPHGH</sequence>
<evidence type="ECO:0000313" key="3">
    <source>
        <dbReference type="EMBL" id="NGO46798.1"/>
    </source>
</evidence>
<protein>
    <submittedName>
        <fullName evidence="3">DUF5519 family protein</fullName>
    </submittedName>
</protein>
<dbReference type="EMBL" id="JAAKZX010000145">
    <property type="protein sequence ID" value="NGO46798.1"/>
    <property type="molecule type" value="Genomic_DNA"/>
</dbReference>
<evidence type="ECO:0000313" key="4">
    <source>
        <dbReference type="Proteomes" id="UP001518140"/>
    </source>
</evidence>
<feature type="region of interest" description="Disordered" evidence="1">
    <location>
        <begin position="101"/>
        <end position="139"/>
    </location>
</feature>
<accession>A0ABX0DXX5</accession>
<evidence type="ECO:0000259" key="2">
    <source>
        <dbReference type="Pfam" id="PF17648"/>
    </source>
</evidence>
<evidence type="ECO:0000256" key="1">
    <source>
        <dbReference type="SAM" id="MobiDB-lite"/>
    </source>
</evidence>
<comment type="caution">
    <text evidence="3">The sequence shown here is derived from an EMBL/GenBank/DDBJ whole genome shotgun (WGS) entry which is preliminary data.</text>
</comment>
<reference evidence="3 4" key="1">
    <citation type="submission" date="2020-02" db="EMBL/GenBank/DDBJ databases">
        <title>Whole-genome analyses of novel actinobacteria.</title>
        <authorList>
            <person name="Sahin N."/>
            <person name="Tokatli A."/>
        </authorList>
    </citation>
    <scope>NUCLEOTIDE SEQUENCE [LARGE SCALE GENOMIC DNA]</scope>
    <source>
        <strain evidence="3 4">YC419</strain>
    </source>
</reference>
<organism evidence="3 4">
    <name type="scientific">Streptomyces ureilyticus</name>
    <dbReference type="NCBI Taxonomy" id="1775131"/>
    <lineage>
        <taxon>Bacteria</taxon>
        <taxon>Bacillati</taxon>
        <taxon>Actinomycetota</taxon>
        <taxon>Actinomycetes</taxon>
        <taxon>Kitasatosporales</taxon>
        <taxon>Streptomycetaceae</taxon>
        <taxon>Streptomyces</taxon>
    </lineage>
</organism>
<dbReference type="Pfam" id="PF17648">
    <property type="entry name" value="Luciferase"/>
    <property type="match status" value="1"/>
</dbReference>